<accession>A0A2T8I4K5</accession>
<dbReference type="EMBL" id="CM008054">
    <property type="protein sequence ID" value="PVH32590.1"/>
    <property type="molecule type" value="Genomic_DNA"/>
</dbReference>
<feature type="compositionally biased region" description="Basic and acidic residues" evidence="1">
    <location>
        <begin position="45"/>
        <end position="54"/>
    </location>
</feature>
<proteinExistence type="predicted"/>
<name>A0A2T8I4K5_9POAL</name>
<protein>
    <submittedName>
        <fullName evidence="2">Uncharacterized protein</fullName>
    </submittedName>
</protein>
<dbReference type="AlphaFoldDB" id="A0A2T8I4K5"/>
<organism evidence="2">
    <name type="scientific">Panicum hallii</name>
    <dbReference type="NCBI Taxonomy" id="206008"/>
    <lineage>
        <taxon>Eukaryota</taxon>
        <taxon>Viridiplantae</taxon>
        <taxon>Streptophyta</taxon>
        <taxon>Embryophyta</taxon>
        <taxon>Tracheophyta</taxon>
        <taxon>Spermatophyta</taxon>
        <taxon>Magnoliopsida</taxon>
        <taxon>Liliopsida</taxon>
        <taxon>Poales</taxon>
        <taxon>Poaceae</taxon>
        <taxon>PACMAD clade</taxon>
        <taxon>Panicoideae</taxon>
        <taxon>Panicodae</taxon>
        <taxon>Paniceae</taxon>
        <taxon>Panicinae</taxon>
        <taxon>Panicum</taxon>
        <taxon>Panicum sect. Panicum</taxon>
    </lineage>
</organism>
<evidence type="ECO:0000256" key="1">
    <source>
        <dbReference type="SAM" id="MobiDB-lite"/>
    </source>
</evidence>
<feature type="region of interest" description="Disordered" evidence="1">
    <location>
        <begin position="1"/>
        <end position="54"/>
    </location>
</feature>
<sequence length="131" mass="14277">MQNTWEEREQPNWLVGAREAFAPSTTVKTSSSSGRRGQALQRRSSVGDEVRPPDKLCSGAAPSATSFLFCSPNPHGTCSYQTRQTKKGDYSPNPPPDTAKILTRLPLSPRFGWVSLHGLHDNPGRENRGGG</sequence>
<gene>
    <name evidence="2" type="ORF">PAHAL_9G434700</name>
</gene>
<dbReference type="Gramene" id="PVH32590">
    <property type="protein sequence ID" value="PVH32590"/>
    <property type="gene ID" value="PAHAL_9G434700"/>
</dbReference>
<feature type="compositionally biased region" description="Basic and acidic residues" evidence="1">
    <location>
        <begin position="1"/>
        <end position="10"/>
    </location>
</feature>
<feature type="compositionally biased region" description="Polar residues" evidence="1">
    <location>
        <begin position="23"/>
        <end position="35"/>
    </location>
</feature>
<reference evidence="2" key="1">
    <citation type="submission" date="2018-04" db="EMBL/GenBank/DDBJ databases">
        <title>WGS assembly of Panicum hallii.</title>
        <authorList>
            <person name="Lovell J."/>
            <person name="Jenkins J."/>
            <person name="Lowry D."/>
            <person name="Mamidi S."/>
            <person name="Sreedasyam A."/>
            <person name="Weng X."/>
            <person name="Barry K."/>
            <person name="Bonette J."/>
            <person name="Campitelli B."/>
            <person name="Daum C."/>
            <person name="Gordon S."/>
            <person name="Gould B."/>
            <person name="Lipzen A."/>
            <person name="Macqueen A."/>
            <person name="Palacio-Mejia J."/>
            <person name="Plott C."/>
            <person name="Shakirov E."/>
            <person name="Shu S."/>
            <person name="Yoshinaga Y."/>
            <person name="Zane M."/>
            <person name="Rokhsar D."/>
            <person name="Grimwood J."/>
            <person name="Schmutz J."/>
            <person name="Juenger T."/>
        </authorList>
    </citation>
    <scope>NUCLEOTIDE SEQUENCE [LARGE SCALE GENOMIC DNA]</scope>
    <source>
        <strain evidence="2">FIL2</strain>
    </source>
</reference>
<evidence type="ECO:0000313" key="2">
    <source>
        <dbReference type="EMBL" id="PVH32590.1"/>
    </source>
</evidence>
<dbReference type="Proteomes" id="UP000243499">
    <property type="component" value="Chromosome 9"/>
</dbReference>